<organism evidence="4 5">
    <name type="scientific">Clostridium lapidicellarium</name>
    <dbReference type="NCBI Taxonomy" id="3240931"/>
    <lineage>
        <taxon>Bacteria</taxon>
        <taxon>Bacillati</taxon>
        <taxon>Bacillota</taxon>
        <taxon>Clostridia</taxon>
        <taxon>Eubacteriales</taxon>
        <taxon>Clostridiaceae</taxon>
        <taxon>Clostridium</taxon>
    </lineage>
</organism>
<name>A0ABV4DZK8_9CLOT</name>
<accession>A0ABV4DZK8</accession>
<feature type="transmembrane region" description="Helical" evidence="2">
    <location>
        <begin position="120"/>
        <end position="138"/>
    </location>
</feature>
<dbReference type="InterPro" id="IPR037185">
    <property type="entry name" value="EmrE-like"/>
</dbReference>
<keyword evidence="2" id="KW-1133">Transmembrane helix</keyword>
<evidence type="ECO:0000313" key="4">
    <source>
        <dbReference type="EMBL" id="MEY8764336.1"/>
    </source>
</evidence>
<evidence type="ECO:0000259" key="3">
    <source>
        <dbReference type="Pfam" id="PF00892"/>
    </source>
</evidence>
<dbReference type="Proteomes" id="UP001565220">
    <property type="component" value="Unassembled WGS sequence"/>
</dbReference>
<feature type="transmembrane region" description="Helical" evidence="2">
    <location>
        <begin position="227"/>
        <end position="245"/>
    </location>
</feature>
<keyword evidence="2" id="KW-0472">Membrane</keyword>
<keyword evidence="5" id="KW-1185">Reference proteome</keyword>
<dbReference type="Pfam" id="PF00892">
    <property type="entry name" value="EamA"/>
    <property type="match status" value="2"/>
</dbReference>
<feature type="transmembrane region" description="Helical" evidence="2">
    <location>
        <begin position="144"/>
        <end position="163"/>
    </location>
</feature>
<feature type="transmembrane region" description="Helical" evidence="2">
    <location>
        <begin position="282"/>
        <end position="300"/>
    </location>
</feature>
<feature type="transmembrane region" description="Helical" evidence="2">
    <location>
        <begin position="91"/>
        <end position="113"/>
    </location>
</feature>
<dbReference type="Gene3D" id="1.10.3730.20">
    <property type="match status" value="1"/>
</dbReference>
<dbReference type="PANTHER" id="PTHR22911">
    <property type="entry name" value="ACYL-MALONYL CONDENSING ENZYME-RELATED"/>
    <property type="match status" value="1"/>
</dbReference>
<feature type="transmembrane region" description="Helical" evidence="2">
    <location>
        <begin position="257"/>
        <end position="276"/>
    </location>
</feature>
<comment type="similarity">
    <text evidence="1">Belongs to the EamA transporter family.</text>
</comment>
<gene>
    <name evidence="4" type="ORF">AB8S09_11920</name>
</gene>
<feature type="domain" description="EamA" evidence="3">
    <location>
        <begin position="3"/>
        <end position="135"/>
    </location>
</feature>
<dbReference type="RefSeq" id="WP_369869196.1">
    <property type="nucleotide sequence ID" value="NZ_JBGFFE010000019.1"/>
</dbReference>
<feature type="transmembrane region" description="Helical" evidence="2">
    <location>
        <begin position="63"/>
        <end position="85"/>
    </location>
</feature>
<feature type="transmembrane region" description="Helical" evidence="2">
    <location>
        <begin position="33"/>
        <end position="51"/>
    </location>
</feature>
<proteinExistence type="inferred from homology"/>
<reference evidence="4 5" key="1">
    <citation type="submission" date="2024-08" db="EMBL/GenBank/DDBJ databases">
        <title>Clostridium lapicellarii sp. nov., and Clostridium renhuaiense sp. nov., two species isolated from the mud in a fermentation cellar used for producing sauce-flavour Chinese liquors.</title>
        <authorList>
            <person name="Yang F."/>
            <person name="Wang H."/>
            <person name="Chen L.Q."/>
            <person name="Zhou N."/>
            <person name="Lu J.J."/>
            <person name="Pu X.X."/>
            <person name="Wan B."/>
            <person name="Wang L."/>
            <person name="Liu S.J."/>
        </authorList>
    </citation>
    <scope>NUCLEOTIDE SEQUENCE [LARGE SCALE GENOMIC DNA]</scope>
    <source>
        <strain evidence="4 5">MT-113</strain>
    </source>
</reference>
<keyword evidence="2" id="KW-0812">Transmembrane</keyword>
<dbReference type="SUPFAM" id="SSF103481">
    <property type="entry name" value="Multidrug resistance efflux transporter EmrE"/>
    <property type="match status" value="2"/>
</dbReference>
<feature type="transmembrane region" description="Helical" evidence="2">
    <location>
        <begin position="175"/>
        <end position="194"/>
    </location>
</feature>
<evidence type="ECO:0000256" key="1">
    <source>
        <dbReference type="ARBA" id="ARBA00007362"/>
    </source>
</evidence>
<feature type="domain" description="EamA" evidence="3">
    <location>
        <begin position="145"/>
        <end position="299"/>
    </location>
</feature>
<evidence type="ECO:0000313" key="5">
    <source>
        <dbReference type="Proteomes" id="UP001565220"/>
    </source>
</evidence>
<dbReference type="InterPro" id="IPR000620">
    <property type="entry name" value="EamA_dom"/>
</dbReference>
<sequence length="310" mass="33861">MKYLFIALAALLFSVMEILGKLAVGLNALQLNFLRFVLGGIILLLPTINILKRENIKLTKNDIIYFFGTGLLGVVISMSLFQLAINFTKASTVAILFSTNPIFTILFACLFLGEKLNKKTIVSIIFSSLGILFILNPFRTNSDILGIVLSILSAVTFSLYSIAGKLRSSKYGSTVLNCMSFIIGSAIMLILIFISNFPVISSHISPTGKLGFMINIPILSGINLQNIIPLILLGVLVTGFGYMFYFKAMDTTSVTTASMVFFIKPALAPIFALLILNESISINTIIGIALILIGAYFIFVKKNLKIKLKS</sequence>
<comment type="caution">
    <text evidence="4">The sequence shown here is derived from an EMBL/GenBank/DDBJ whole genome shotgun (WGS) entry which is preliminary data.</text>
</comment>
<protein>
    <submittedName>
        <fullName evidence="4">DMT family transporter</fullName>
    </submittedName>
</protein>
<dbReference type="EMBL" id="JBGFFE010000019">
    <property type="protein sequence ID" value="MEY8764336.1"/>
    <property type="molecule type" value="Genomic_DNA"/>
</dbReference>
<evidence type="ECO:0000256" key="2">
    <source>
        <dbReference type="SAM" id="Phobius"/>
    </source>
</evidence>